<dbReference type="EMBL" id="CP022163">
    <property type="protein sequence ID" value="ATB27535.1"/>
    <property type="molecule type" value="Genomic_DNA"/>
</dbReference>
<dbReference type="RefSeq" id="WP_095976327.1">
    <property type="nucleotide sequence ID" value="NZ_CP022163.1"/>
</dbReference>
<reference evidence="1 2" key="1">
    <citation type="submission" date="2017-06" db="EMBL/GenBank/DDBJ databases">
        <authorList>
            <person name="Kim H.J."/>
            <person name="Triplett B.A."/>
        </authorList>
    </citation>
    <scope>NUCLEOTIDE SEQUENCE [LARGE SCALE GENOMIC DNA]</scope>
    <source>
        <strain evidence="1 2">DSM 14713</strain>
    </source>
</reference>
<name>A0A250I6Z3_9BACT</name>
<evidence type="ECO:0000313" key="1">
    <source>
        <dbReference type="EMBL" id="ATB27535.1"/>
    </source>
</evidence>
<dbReference type="Proteomes" id="UP000217289">
    <property type="component" value="Chromosome"/>
</dbReference>
<proteinExistence type="predicted"/>
<keyword evidence="2" id="KW-1185">Reference proteome</keyword>
<gene>
    <name evidence="1" type="ORF">MEBOL_000978</name>
</gene>
<accession>A0A250I6Z3</accession>
<sequence length="150" mass="16872">MAGTRRKRVHGSAGQQELRRNGMMAHLLDSLEAGEDIGHFGRLVFTMVARHFLDEEELRGLLVQDPACDDAQALALIEQVRGRDYSPPRREKVLEFQAQQAFPICPNPEDPDAGNVYKDLRFPEHVYAHISEYREQKAHAHEVQGADAGG</sequence>
<evidence type="ECO:0000313" key="2">
    <source>
        <dbReference type="Proteomes" id="UP000217289"/>
    </source>
</evidence>
<dbReference type="AlphaFoldDB" id="A0A250I6Z3"/>
<organism evidence="1 2">
    <name type="scientific">Melittangium boletus DSM 14713</name>
    <dbReference type="NCBI Taxonomy" id="1294270"/>
    <lineage>
        <taxon>Bacteria</taxon>
        <taxon>Pseudomonadati</taxon>
        <taxon>Myxococcota</taxon>
        <taxon>Myxococcia</taxon>
        <taxon>Myxococcales</taxon>
        <taxon>Cystobacterineae</taxon>
        <taxon>Archangiaceae</taxon>
        <taxon>Melittangium</taxon>
    </lineage>
</organism>
<protein>
    <submittedName>
        <fullName evidence="1">Uncharacterized protein</fullName>
    </submittedName>
</protein>
<dbReference type="OrthoDB" id="5513068at2"/>
<dbReference type="KEGG" id="mbd:MEBOL_000978"/>